<feature type="compositionally biased region" description="Polar residues" evidence="1">
    <location>
        <begin position="976"/>
        <end position="985"/>
    </location>
</feature>
<evidence type="ECO:0000313" key="5">
    <source>
        <dbReference type="EMBL" id="MDN8619706.1"/>
    </source>
</evidence>
<keyword evidence="6" id="KW-1185">Reference proteome</keyword>
<dbReference type="InterPro" id="IPR008258">
    <property type="entry name" value="Transglycosylase_SLT_dom_1"/>
</dbReference>
<evidence type="ECO:0000256" key="2">
    <source>
        <dbReference type="SAM" id="Phobius"/>
    </source>
</evidence>
<dbReference type="RefSeq" id="WP_301732202.1">
    <property type="nucleotide sequence ID" value="NZ_JAUKFL010000003.1"/>
</dbReference>
<feature type="transmembrane region" description="Helical" evidence="2">
    <location>
        <begin position="534"/>
        <end position="552"/>
    </location>
</feature>
<dbReference type="NCBIfam" id="TIGR02675">
    <property type="entry name" value="tape_meas_nterm"/>
    <property type="match status" value="1"/>
</dbReference>
<keyword evidence="2" id="KW-0812">Transmembrane</keyword>
<dbReference type="InterPro" id="IPR023346">
    <property type="entry name" value="Lysozyme-like_dom_sf"/>
</dbReference>
<comment type="caution">
    <text evidence="5">The sequence shown here is derived from an EMBL/GenBank/DDBJ whole genome shotgun (WGS) entry which is preliminary data.</text>
</comment>
<gene>
    <name evidence="5" type="ORF">Q0N36_03785</name>
</gene>
<keyword evidence="2" id="KW-1133">Transmembrane helix</keyword>
<dbReference type="InterPro" id="IPR016024">
    <property type="entry name" value="ARM-type_fold"/>
</dbReference>
<evidence type="ECO:0000259" key="3">
    <source>
        <dbReference type="Pfam" id="PF01464"/>
    </source>
</evidence>
<protein>
    <submittedName>
        <fullName evidence="5">Tape measure protein</fullName>
    </submittedName>
</protein>
<accession>A0ABT8Q5J6</accession>
<dbReference type="Pfam" id="PF20155">
    <property type="entry name" value="TMP_3"/>
    <property type="match status" value="1"/>
</dbReference>
<feature type="domain" description="Tape measure protein N-terminal" evidence="4">
    <location>
        <begin position="61"/>
        <end position="229"/>
    </location>
</feature>
<dbReference type="SUPFAM" id="SSF48371">
    <property type="entry name" value="ARM repeat"/>
    <property type="match status" value="1"/>
</dbReference>
<organism evidence="5 6">
    <name type="scientific">Corynebacterium kefirresidentii</name>
    <dbReference type="NCBI Taxonomy" id="1979527"/>
    <lineage>
        <taxon>Bacteria</taxon>
        <taxon>Bacillati</taxon>
        <taxon>Actinomycetota</taxon>
        <taxon>Actinomycetes</taxon>
        <taxon>Mycobacteriales</taxon>
        <taxon>Corynebacteriaceae</taxon>
        <taxon>Corynebacterium</taxon>
    </lineage>
</organism>
<dbReference type="InterPro" id="IPR013491">
    <property type="entry name" value="Tape_meas_N"/>
</dbReference>
<dbReference type="CDD" id="cd13402">
    <property type="entry name" value="LT_TF-like"/>
    <property type="match status" value="1"/>
</dbReference>
<evidence type="ECO:0000313" key="6">
    <source>
        <dbReference type="Proteomes" id="UP001174347"/>
    </source>
</evidence>
<evidence type="ECO:0000256" key="1">
    <source>
        <dbReference type="SAM" id="MobiDB-lite"/>
    </source>
</evidence>
<dbReference type="Proteomes" id="UP001174347">
    <property type="component" value="Unassembled WGS sequence"/>
</dbReference>
<name>A0ABT8Q5J6_9CORY</name>
<keyword evidence="2" id="KW-0472">Membrane</keyword>
<reference evidence="5" key="1">
    <citation type="submission" date="2023-07" db="EMBL/GenBank/DDBJ databases">
        <title>Insights into the diversity of cutaneous corynebacteria.</title>
        <authorList>
            <person name="Bruggemann H."/>
            <person name="Poehlein A."/>
        </authorList>
    </citation>
    <scope>NUCLEOTIDE SEQUENCE</scope>
    <source>
        <strain evidence="5">P7_F1</strain>
    </source>
</reference>
<feature type="transmembrane region" description="Helical" evidence="2">
    <location>
        <begin position="471"/>
        <end position="490"/>
    </location>
</feature>
<dbReference type="EMBL" id="JAUKFM010000002">
    <property type="protein sequence ID" value="MDN8619706.1"/>
    <property type="molecule type" value="Genomic_DNA"/>
</dbReference>
<dbReference type="Gene3D" id="1.10.530.10">
    <property type="match status" value="1"/>
</dbReference>
<feature type="domain" description="Transglycosylase SLT" evidence="3">
    <location>
        <begin position="963"/>
        <end position="1043"/>
    </location>
</feature>
<feature type="region of interest" description="Disordered" evidence="1">
    <location>
        <begin position="966"/>
        <end position="986"/>
    </location>
</feature>
<sequence length="1228" mass="130826">MGDFSQVRKQIDKAVVSPSSSWGEKMGGKITSGLKKTMKAGAVATTAAAGVSAGKAFSDGFNRLASTDKAEKALEGLGYKGKDIDQIMGNVNKSIEGTSFLMGDTAQVASVMLSSGIKPGQDLQDTLSRVADSAAHSGVSMGEMGSIWSKVAARGHVDGEVMAQLMDRGIGLQQKLADQMGVTKEEVTDMISSGKVSFEDFSNAMNDMFDGAAKKQRETFKGSFDTMAAFASHVTAAFIQPFYDGMIPVFNALADGFDNITPQISDFAEQLSDKIAPIFDHLADEVIPKMFDAISNIDFNSVMNSFTSMGNLAVQAWPAVEQLGSSVAQLLSAIAPILPSIVTAMGSIAVGSLPAIVDLLNALAPLISTVVVPAIEMLTDQMAKHPGLAAAAAGGFMTWAKVITPITRGFKAFKAGGDIIASFGPKLGPAIKGFMGFRKALGGIIKVGRIIFTGLRTLPALLAAIFDTNPIGLIVTAIAAVVAGITLFLTKTEVGHQILSKIGDALRSFWEWIQPVFSAIGEWFSKEWAVIQQVAPYIITALLTPIMMQFMLVKSIVMVGFEAIKAGWELLVTGIQALWENVLKPAWDAVAQAVHILWEAAIQPILNLIKQLWEAVVNSIKALIDTVLIPAWNAMSQFLSAIWNNAIQPVFNGIKAVWNMVVDGIKAIIDNVLLPAWQHMSDFIKGIVDAHVRPAFDRMKQGVDQVKQWFEKAADGIKSAWNSVWETIKSIAGKIANVAYNNGIRPAWNAVSKVTGVDELPEVSFASGGVMPGYTPGRDIHTFFSPTGGTLNLSGGEAIMRPEWTRAVGGPAAVARMNATARAGKGTGLSGSFADGGVIGAIKSTAGKAWNVTDDVINKAIELGGDFANAAKKLFDGKINAVKDKLGISSGTDLAKSVAPAYLTKGAENAWNWLKDKVTAVAKKVKEHLSVGGDVNKYRGLVTRLLKEKGQPTSLVDSVLRRMQQESGGNPHAINNWDSNATKGTPSKGLMQTIDPTFQSYKDPGFDDIWDPEANIRASMNYAMATYGSLSAAYDRAGGYKKGGVLPAFLRDSGGVLPNNSVAVNTSGQSEWVLNSQQMTNFAEGITYAAKHLDATAKTFSEGVEAWLNGQEERVGAPIEWGSQFLGDVLADITDDLGSPWGIDGVNAPDILDNQGRVKVAVAGTADDPGKNALPPVEVHLNMNGDNMEVSSDDVRRGVNQALDDYQRRIEALERGVKINTFTTPMVV</sequence>
<proteinExistence type="predicted"/>
<evidence type="ECO:0000259" key="4">
    <source>
        <dbReference type="Pfam" id="PF20155"/>
    </source>
</evidence>
<dbReference type="SUPFAM" id="SSF53955">
    <property type="entry name" value="Lysozyme-like"/>
    <property type="match status" value="1"/>
</dbReference>
<dbReference type="Pfam" id="PF01464">
    <property type="entry name" value="SLT"/>
    <property type="match status" value="1"/>
</dbReference>